<feature type="chain" id="PRO_5006390547" evidence="1">
    <location>
        <begin position="23"/>
        <end position="272"/>
    </location>
</feature>
<dbReference type="EMBL" id="LLXU01000082">
    <property type="protein sequence ID" value="KRG42303.1"/>
    <property type="molecule type" value="Genomic_DNA"/>
</dbReference>
<evidence type="ECO:0000313" key="2">
    <source>
        <dbReference type="EMBL" id="KRG42303.1"/>
    </source>
</evidence>
<protein>
    <submittedName>
        <fullName evidence="2">Uncharacterized protein</fullName>
    </submittedName>
</protein>
<evidence type="ECO:0000256" key="1">
    <source>
        <dbReference type="SAM" id="SignalP"/>
    </source>
</evidence>
<dbReference type="RefSeq" id="WP_057646847.1">
    <property type="nucleotide sequence ID" value="NZ_LLXU01000082.1"/>
</dbReference>
<keyword evidence="1" id="KW-0732">Signal</keyword>
<organism evidence="2 3">
    <name type="scientific">Stenotrophomonas panacihumi</name>
    <dbReference type="NCBI Taxonomy" id="676599"/>
    <lineage>
        <taxon>Bacteria</taxon>
        <taxon>Pseudomonadati</taxon>
        <taxon>Pseudomonadota</taxon>
        <taxon>Gammaproteobacteria</taxon>
        <taxon>Lysobacterales</taxon>
        <taxon>Lysobacteraceae</taxon>
        <taxon>Stenotrophomonas</taxon>
    </lineage>
</organism>
<keyword evidence="3" id="KW-1185">Reference proteome</keyword>
<accession>A0A0R0ABW0</accession>
<proteinExistence type="predicted"/>
<dbReference type="OrthoDB" id="7204730at2"/>
<gene>
    <name evidence="2" type="ORF">ARC20_10990</name>
</gene>
<dbReference type="STRING" id="676599.ARC20_10990"/>
<comment type="caution">
    <text evidence="2">The sequence shown here is derived from an EMBL/GenBank/DDBJ whole genome shotgun (WGS) entry which is preliminary data.</text>
</comment>
<evidence type="ECO:0000313" key="3">
    <source>
        <dbReference type="Proteomes" id="UP000051802"/>
    </source>
</evidence>
<name>A0A0R0ABW0_9GAMM</name>
<dbReference type="Proteomes" id="UP000051802">
    <property type="component" value="Unassembled WGS sequence"/>
</dbReference>
<feature type="signal peptide" evidence="1">
    <location>
        <begin position="1"/>
        <end position="22"/>
    </location>
</feature>
<sequence length="272" mass="28715">MRLFAPLILSTLLAPLAMPAHAAAADAPAPAASIAPADVEAGLRRAEALGERLLRLDRAAWVASDQMLAAARGRGDARVRGWITDEHDGLIDVIFVDDMPAALYRVTVDADGQPAGPIDNAPAPLTPAQAVAARSLATARLAAPPSCSGSYNPIIMPGDAPEDTVVYMVPGSTDATRLPVGGAWRFDLRDGEIVSRRSFTTSCIALENPEEAEAVYVTHLLDPLPTEIHVFWSLWSGKPTFVVTSAGLWSIEQGKISAVKDDDKPATLPAKP</sequence>
<reference evidence="2 3" key="1">
    <citation type="submission" date="2015-10" db="EMBL/GenBank/DDBJ databases">
        <title>Genome sequencing and analysis of members of genus Stenotrophomonas.</title>
        <authorList>
            <person name="Patil P.P."/>
            <person name="Midha S."/>
            <person name="Patil P.B."/>
        </authorList>
    </citation>
    <scope>NUCLEOTIDE SEQUENCE [LARGE SCALE GENOMIC DNA]</scope>
    <source>
        <strain evidence="2 3">JCM 16536</strain>
    </source>
</reference>
<dbReference type="AlphaFoldDB" id="A0A0R0ABW0"/>